<dbReference type="GO" id="GO:0043531">
    <property type="term" value="F:ADP binding"/>
    <property type="evidence" value="ECO:0007669"/>
    <property type="project" value="InterPro"/>
</dbReference>
<dbReference type="InterPro" id="IPR002182">
    <property type="entry name" value="NB-ARC"/>
</dbReference>
<name>A0A438CMX0_VITVI</name>
<dbReference type="AlphaFoldDB" id="A0A438CMX0"/>
<dbReference type="FunFam" id="3.40.50.300:FF:001091">
    <property type="entry name" value="Probable disease resistance protein At1g61300"/>
    <property type="match status" value="1"/>
</dbReference>
<dbReference type="PRINTS" id="PR00364">
    <property type="entry name" value="DISEASERSIST"/>
</dbReference>
<dbReference type="InterPro" id="IPR027417">
    <property type="entry name" value="P-loop_NTPase"/>
</dbReference>
<dbReference type="Gene3D" id="3.40.50.300">
    <property type="entry name" value="P-loop containing nucleotide triphosphate hydrolases"/>
    <property type="match status" value="1"/>
</dbReference>
<dbReference type="Proteomes" id="UP000288805">
    <property type="component" value="Unassembled WGS sequence"/>
</dbReference>
<dbReference type="EMBL" id="QGNW01002171">
    <property type="protein sequence ID" value="RVW24555.1"/>
    <property type="molecule type" value="Genomic_DNA"/>
</dbReference>
<evidence type="ECO:0000313" key="4">
    <source>
        <dbReference type="Proteomes" id="UP000288805"/>
    </source>
</evidence>
<dbReference type="PANTHER" id="PTHR36766:SF40">
    <property type="entry name" value="DISEASE RESISTANCE PROTEIN RGA3"/>
    <property type="match status" value="1"/>
</dbReference>
<proteinExistence type="predicted"/>
<protein>
    <submittedName>
        <fullName evidence="3">Putative disease resistance RPP13-like protein 1</fullName>
    </submittedName>
</protein>
<organism evidence="3 4">
    <name type="scientific">Vitis vinifera</name>
    <name type="common">Grape</name>
    <dbReference type="NCBI Taxonomy" id="29760"/>
    <lineage>
        <taxon>Eukaryota</taxon>
        <taxon>Viridiplantae</taxon>
        <taxon>Streptophyta</taxon>
        <taxon>Embryophyta</taxon>
        <taxon>Tracheophyta</taxon>
        <taxon>Spermatophyta</taxon>
        <taxon>Magnoliopsida</taxon>
        <taxon>eudicotyledons</taxon>
        <taxon>Gunneridae</taxon>
        <taxon>Pentapetalae</taxon>
        <taxon>rosids</taxon>
        <taxon>Vitales</taxon>
        <taxon>Vitaceae</taxon>
        <taxon>Viteae</taxon>
        <taxon>Vitis</taxon>
    </lineage>
</organism>
<reference evidence="3 4" key="1">
    <citation type="journal article" date="2018" name="PLoS Genet.">
        <title>Population sequencing reveals clonal diversity and ancestral inbreeding in the grapevine cultivar Chardonnay.</title>
        <authorList>
            <person name="Roach M.J."/>
            <person name="Johnson D.L."/>
            <person name="Bohlmann J."/>
            <person name="van Vuuren H.J."/>
            <person name="Jones S.J."/>
            <person name="Pretorius I.S."/>
            <person name="Schmidt S.A."/>
            <person name="Borneman A.R."/>
        </authorList>
    </citation>
    <scope>NUCLEOTIDE SEQUENCE [LARGE SCALE GENOMIC DNA]</scope>
    <source>
        <strain evidence="4">cv. Chardonnay</strain>
        <tissue evidence="3">Leaf</tissue>
    </source>
</reference>
<feature type="domain" description="NB-ARC" evidence="2">
    <location>
        <begin position="58"/>
        <end position="236"/>
    </location>
</feature>
<comment type="caution">
    <text evidence="3">The sequence shown here is derived from an EMBL/GenBank/DDBJ whole genome shotgun (WGS) entry which is preliminary data.</text>
</comment>
<dbReference type="Pfam" id="PF00931">
    <property type="entry name" value="NB-ARC"/>
    <property type="match status" value="1"/>
</dbReference>
<keyword evidence="1" id="KW-0611">Plant defense</keyword>
<sequence>MALVGEALLTASIQVLLEKMASPEVLSFFGGQKLNAALLNKLKITLLTVHVVLMMRREGSKEEIIDMLLSDNASGHVKTVIAIVGMGGIGKTALAQLLYNDERVKSYFDKKAWVCVSEEFNLFKITKTILEAINGAAFSCTRDVNDLNLLQVDLRESLNGRKILIVLDDVWNESYNNWDMLQTPLKVGASGSMFIVTTRNANVALTMRAHHTHHLEQLCFEDSWRLFTKHAFENEDP</sequence>
<accession>A0A438CMX0</accession>
<dbReference type="PANTHER" id="PTHR36766">
    <property type="entry name" value="PLANT BROAD-SPECTRUM MILDEW RESISTANCE PROTEIN RPW8"/>
    <property type="match status" value="1"/>
</dbReference>
<evidence type="ECO:0000259" key="2">
    <source>
        <dbReference type="Pfam" id="PF00931"/>
    </source>
</evidence>
<dbReference type="SUPFAM" id="SSF52540">
    <property type="entry name" value="P-loop containing nucleoside triphosphate hydrolases"/>
    <property type="match status" value="1"/>
</dbReference>
<evidence type="ECO:0000313" key="3">
    <source>
        <dbReference type="EMBL" id="RVW24555.1"/>
    </source>
</evidence>
<evidence type="ECO:0000256" key="1">
    <source>
        <dbReference type="ARBA" id="ARBA00022821"/>
    </source>
</evidence>
<gene>
    <name evidence="3" type="primary">RPPL1_42</name>
    <name evidence="3" type="ORF">CK203_090866</name>
</gene>
<dbReference type="GO" id="GO:0006952">
    <property type="term" value="P:defense response"/>
    <property type="evidence" value="ECO:0007669"/>
    <property type="project" value="UniProtKB-KW"/>
</dbReference>